<feature type="transmembrane region" description="Helical" evidence="10">
    <location>
        <begin position="143"/>
        <end position="165"/>
    </location>
</feature>
<keyword evidence="3 9" id="KW-0812">Transmembrane</keyword>
<evidence type="ECO:0000256" key="2">
    <source>
        <dbReference type="ARBA" id="ARBA00006446"/>
    </source>
</evidence>
<dbReference type="InterPro" id="IPR046342">
    <property type="entry name" value="CBS_dom_sf"/>
</dbReference>
<feature type="domain" description="CBS" evidence="11">
    <location>
        <begin position="219"/>
        <end position="281"/>
    </location>
</feature>
<proteinExistence type="inferred from homology"/>
<keyword evidence="7 9" id="KW-0472">Membrane</keyword>
<evidence type="ECO:0000259" key="12">
    <source>
        <dbReference type="PROSITE" id="PS51846"/>
    </source>
</evidence>
<feature type="domain" description="CBS" evidence="11">
    <location>
        <begin position="284"/>
        <end position="344"/>
    </location>
</feature>
<dbReference type="PANTHER" id="PTHR22777:SF17">
    <property type="entry name" value="UPF0053 PROTEIN SLL0260"/>
    <property type="match status" value="1"/>
</dbReference>
<dbReference type="RefSeq" id="WP_377283583.1">
    <property type="nucleotide sequence ID" value="NZ_JBHRSI010000009.1"/>
</dbReference>
<dbReference type="InterPro" id="IPR005170">
    <property type="entry name" value="Transptr-assoc_dom"/>
</dbReference>
<accession>A0ABW4N374</accession>
<feature type="transmembrane region" description="Helical" evidence="10">
    <location>
        <begin position="102"/>
        <end position="123"/>
    </location>
</feature>
<dbReference type="Gene3D" id="3.10.580.10">
    <property type="entry name" value="CBS-domain"/>
    <property type="match status" value="1"/>
</dbReference>
<evidence type="ECO:0000256" key="3">
    <source>
        <dbReference type="ARBA" id="ARBA00022692"/>
    </source>
</evidence>
<evidence type="ECO:0000256" key="6">
    <source>
        <dbReference type="ARBA" id="ARBA00023122"/>
    </source>
</evidence>
<keyword evidence="4" id="KW-0677">Repeat</keyword>
<reference evidence="14" key="1">
    <citation type="journal article" date="2019" name="Int. J. Syst. Evol. Microbiol.">
        <title>The Global Catalogue of Microorganisms (GCM) 10K type strain sequencing project: providing services to taxonomists for standard genome sequencing and annotation.</title>
        <authorList>
            <consortium name="The Broad Institute Genomics Platform"/>
            <consortium name="The Broad Institute Genome Sequencing Center for Infectious Disease"/>
            <person name="Wu L."/>
            <person name="Ma J."/>
        </authorList>
    </citation>
    <scope>NUCLEOTIDE SEQUENCE [LARGE SCALE GENOMIC DNA]</scope>
    <source>
        <strain evidence="14">DFY28</strain>
    </source>
</reference>
<dbReference type="Pfam" id="PF00571">
    <property type="entry name" value="CBS"/>
    <property type="match status" value="1"/>
</dbReference>
<dbReference type="Pfam" id="PF01595">
    <property type="entry name" value="CNNM"/>
    <property type="match status" value="1"/>
</dbReference>
<evidence type="ECO:0000256" key="7">
    <source>
        <dbReference type="ARBA" id="ARBA00023136"/>
    </source>
</evidence>
<evidence type="ECO:0000256" key="9">
    <source>
        <dbReference type="PROSITE-ProRule" id="PRU01193"/>
    </source>
</evidence>
<name>A0ABW4N374_9CAUL</name>
<comment type="subcellular location">
    <subcellularLocation>
        <location evidence="1">Membrane</location>
        <topology evidence="1">Multi-pass membrane protein</topology>
    </subcellularLocation>
</comment>
<evidence type="ECO:0000256" key="5">
    <source>
        <dbReference type="ARBA" id="ARBA00022989"/>
    </source>
</evidence>
<comment type="caution">
    <text evidence="13">The sequence shown here is derived from an EMBL/GenBank/DDBJ whole genome shotgun (WGS) entry which is preliminary data.</text>
</comment>
<dbReference type="PANTHER" id="PTHR22777">
    <property type="entry name" value="HEMOLYSIN-RELATED"/>
    <property type="match status" value="1"/>
</dbReference>
<protein>
    <submittedName>
        <fullName evidence="13">Hemolysin family protein</fullName>
    </submittedName>
</protein>
<dbReference type="SUPFAM" id="SSF54631">
    <property type="entry name" value="CBS-domain pair"/>
    <property type="match status" value="1"/>
</dbReference>
<dbReference type="Proteomes" id="UP001597237">
    <property type="component" value="Unassembled WGS sequence"/>
</dbReference>
<evidence type="ECO:0000256" key="4">
    <source>
        <dbReference type="ARBA" id="ARBA00022737"/>
    </source>
</evidence>
<feature type="domain" description="CNNM transmembrane" evidence="12">
    <location>
        <begin position="1"/>
        <end position="200"/>
    </location>
</feature>
<dbReference type="PROSITE" id="PS51371">
    <property type="entry name" value="CBS"/>
    <property type="match status" value="2"/>
</dbReference>
<dbReference type="InterPro" id="IPR016169">
    <property type="entry name" value="FAD-bd_PCMH_sub2"/>
</dbReference>
<sequence length="439" mass="46992">MLLIASAVVLLLVVLNGLFAMSELAIVSSRKVKLQVQAERGSRGARAALSLAQDPNRFLSAVQVGITLVGILAGAFGQATIAGELDGLLEQNVPALAPYSEAIATGVVVVVLTYLSLIVGELVPKRIALIHPEAIARVVARPLQLLSAAMSPFVTLLTGSTALALKLLRIKDADGSAITQEEVETVLAEGTGAGVIEPEEQEMIQGVMRLGDRPVRVAMTPRRDVYWVSLEDPEETLRDDIRSCPYSRMVVVSGQDFDSPLGVVHKRDVADMLLEDRPFDLRALIQEPLYIPETTSLLGAFAQLKGSATHMAFVVDEFGGLEGVITPTDLLEMIAGDFNEAHDEPGQAIIRREDGSWLVDGRADLVELSDVLGVSLGDGHGYHTIAGLILDRLGRFPAEGETLTVGGVQIEVVDMDERRIDKLVIRVSESGLGLEDLSG</sequence>
<dbReference type="InterPro" id="IPR002550">
    <property type="entry name" value="CNNM"/>
</dbReference>
<dbReference type="InterPro" id="IPR044751">
    <property type="entry name" value="Ion_transp-like_CBS"/>
</dbReference>
<dbReference type="InterPro" id="IPR000644">
    <property type="entry name" value="CBS_dom"/>
</dbReference>
<dbReference type="PROSITE" id="PS51846">
    <property type="entry name" value="CNNM"/>
    <property type="match status" value="1"/>
</dbReference>
<evidence type="ECO:0000256" key="10">
    <source>
        <dbReference type="SAM" id="Phobius"/>
    </source>
</evidence>
<dbReference type="InterPro" id="IPR036318">
    <property type="entry name" value="FAD-bd_PCMH-like_sf"/>
</dbReference>
<comment type="similarity">
    <text evidence="2">Belongs to the UPF0053 family. Hemolysin C subfamily.</text>
</comment>
<dbReference type="EMBL" id="JBHUEY010000001">
    <property type="protein sequence ID" value="MFD1784471.1"/>
    <property type="molecule type" value="Genomic_DNA"/>
</dbReference>
<dbReference type="CDD" id="cd04590">
    <property type="entry name" value="CBS_pair_CorC_HlyC_assoc"/>
    <property type="match status" value="1"/>
</dbReference>
<dbReference type="SMART" id="SM01091">
    <property type="entry name" value="CorC_HlyC"/>
    <property type="match status" value="1"/>
</dbReference>
<gene>
    <name evidence="13" type="ORF">ACFSC0_13780</name>
</gene>
<evidence type="ECO:0000313" key="13">
    <source>
        <dbReference type="EMBL" id="MFD1784471.1"/>
    </source>
</evidence>
<evidence type="ECO:0000259" key="11">
    <source>
        <dbReference type="PROSITE" id="PS51371"/>
    </source>
</evidence>
<evidence type="ECO:0000313" key="14">
    <source>
        <dbReference type="Proteomes" id="UP001597237"/>
    </source>
</evidence>
<keyword evidence="14" id="KW-1185">Reference proteome</keyword>
<dbReference type="Pfam" id="PF03471">
    <property type="entry name" value="CorC_HlyC"/>
    <property type="match status" value="1"/>
</dbReference>
<feature type="transmembrane region" description="Helical" evidence="10">
    <location>
        <begin position="58"/>
        <end position="81"/>
    </location>
</feature>
<keyword evidence="6 8" id="KW-0129">CBS domain</keyword>
<dbReference type="Gene3D" id="3.30.465.10">
    <property type="match status" value="1"/>
</dbReference>
<dbReference type="SUPFAM" id="SSF56176">
    <property type="entry name" value="FAD-binding/transporter-associated domain-like"/>
    <property type="match status" value="1"/>
</dbReference>
<organism evidence="13 14">
    <name type="scientific">Phenylobacterium terrae</name>
    <dbReference type="NCBI Taxonomy" id="2665495"/>
    <lineage>
        <taxon>Bacteria</taxon>
        <taxon>Pseudomonadati</taxon>
        <taxon>Pseudomonadota</taxon>
        <taxon>Alphaproteobacteria</taxon>
        <taxon>Caulobacterales</taxon>
        <taxon>Caulobacteraceae</taxon>
        <taxon>Phenylobacterium</taxon>
    </lineage>
</organism>
<evidence type="ECO:0000256" key="8">
    <source>
        <dbReference type="PROSITE-ProRule" id="PRU00703"/>
    </source>
</evidence>
<keyword evidence="5 9" id="KW-1133">Transmembrane helix</keyword>
<evidence type="ECO:0000256" key="1">
    <source>
        <dbReference type="ARBA" id="ARBA00004141"/>
    </source>
</evidence>